<dbReference type="OMA" id="VYHIKAR"/>
<protein>
    <submittedName>
        <fullName evidence="1">Uncharacterized protein</fullName>
    </submittedName>
</protein>
<proteinExistence type="predicted"/>
<dbReference type="KEGG" id="tan:TA18825"/>
<organism evidence="1 2">
    <name type="scientific">Theileria annulata</name>
    <dbReference type="NCBI Taxonomy" id="5874"/>
    <lineage>
        <taxon>Eukaryota</taxon>
        <taxon>Sar</taxon>
        <taxon>Alveolata</taxon>
        <taxon>Apicomplexa</taxon>
        <taxon>Aconoidasida</taxon>
        <taxon>Piroplasmida</taxon>
        <taxon>Theileriidae</taxon>
        <taxon>Theileria</taxon>
    </lineage>
</organism>
<sequence>MKGFGNFDRVVKVFSSRKILKLNYQLKKILWSNKVLLKESKGRSFDNSLIYCGINNINIISNGLRSQKTTYISKPINILSFYLSISGIVYHIKARVKLNDKTCESRTFYTPSKSSLVLLSTISDKNIILIFLKYFGVDLKNVYDIKHLLLLYSTIDKQMAPEHYSQIIRTHLHQKEGPNLVKLEHSENNLINFEEPCMNMKDSNTIVDQLSLIQKSPSLLVPFARIHNLRSYLYSKYGINNETFNLRFETVYREIKSNPRIYSPVYEKKLDSGTLRPKILEEKLLSSLLNSDKSVKLKLVSKPADLNGIILYRFDGKIILNINSFYVDELEGEIFHLYGLVNEGNFKYFSDKKVGDTVQCAHEDSENIRIKFNDEKPCIPVKRFNQESLVYSLRKCINLMSRAYHGTNQCCEWSRHHQSLTREKYTYSIPKPLPYHSHEPMGFSLLKVL</sequence>
<dbReference type="EMBL" id="CR940352">
    <property type="protein sequence ID" value="CAI75878.1"/>
    <property type="molecule type" value="Genomic_DNA"/>
</dbReference>
<dbReference type="RefSeq" id="XP_955354.1">
    <property type="nucleotide sequence ID" value="XM_950261.1"/>
</dbReference>
<evidence type="ECO:0000313" key="1">
    <source>
        <dbReference type="EMBL" id="CAI75878.1"/>
    </source>
</evidence>
<dbReference type="VEuPathDB" id="PiroplasmaDB:TA18825"/>
<dbReference type="OrthoDB" id="361824at2759"/>
<accession>Q4UBC3</accession>
<dbReference type="AlphaFoldDB" id="Q4UBC3"/>
<dbReference type="GeneID" id="3864955"/>
<evidence type="ECO:0000313" key="2">
    <source>
        <dbReference type="Proteomes" id="UP000001950"/>
    </source>
</evidence>
<reference evidence="1 2" key="1">
    <citation type="journal article" date="2005" name="Science">
        <title>Genome of the host-cell transforming parasite Theileria annulata compared with T. parva.</title>
        <authorList>
            <person name="Pain A."/>
            <person name="Renauld H."/>
            <person name="Berriman M."/>
            <person name="Murphy L."/>
            <person name="Yeats C.A."/>
            <person name="Weir W."/>
            <person name="Kerhornou A."/>
            <person name="Aslett M."/>
            <person name="Bishop R."/>
            <person name="Bouchier C."/>
            <person name="Cochet M."/>
            <person name="Coulson R.M.R."/>
            <person name="Cronin A."/>
            <person name="de Villiers E.P."/>
            <person name="Fraser A."/>
            <person name="Fosker N."/>
            <person name="Gardner M."/>
            <person name="Goble A."/>
            <person name="Griffiths-Jones S."/>
            <person name="Harris D.E."/>
            <person name="Katzer F."/>
            <person name="Larke N."/>
            <person name="Lord A."/>
            <person name="Maser P."/>
            <person name="McKellar S."/>
            <person name="Mooney P."/>
            <person name="Morton F."/>
            <person name="Nene V."/>
            <person name="O'Neil S."/>
            <person name="Price C."/>
            <person name="Quail M.A."/>
            <person name="Rabbinowitsch E."/>
            <person name="Rawlings N.D."/>
            <person name="Rutter S."/>
            <person name="Saunders D."/>
            <person name="Seeger K."/>
            <person name="Shah T."/>
            <person name="Squares R."/>
            <person name="Squares S."/>
            <person name="Tivey A."/>
            <person name="Walker A.R."/>
            <person name="Woodward J."/>
            <person name="Dobbelaere D.A.E."/>
            <person name="Langsley G."/>
            <person name="Rajandream M.A."/>
            <person name="McKeever D."/>
            <person name="Shiels B."/>
            <person name="Tait A."/>
            <person name="Barrell B.G."/>
            <person name="Hall N."/>
        </authorList>
    </citation>
    <scope>NUCLEOTIDE SEQUENCE [LARGE SCALE GENOMIC DNA]</scope>
    <source>
        <strain evidence="2">Ankara</strain>
    </source>
</reference>
<dbReference type="eggNOG" id="ENOG502QXJV">
    <property type="taxonomic scope" value="Eukaryota"/>
</dbReference>
<dbReference type="Proteomes" id="UP000001950">
    <property type="component" value="Chromosome 3"/>
</dbReference>
<name>Q4UBC3_THEAN</name>
<keyword evidence="2" id="KW-1185">Reference proteome</keyword>
<dbReference type="InParanoid" id="Q4UBC3"/>
<gene>
    <name evidence="1" type="ORF">TA18825</name>
</gene>